<sequence>MSVRRSLAALTTVAAVTLGLTGPAYAATATDRLTVLASFTQTGAGSYQDWNAARQNRDEWADYHFDWGTDYCSASPDRPLGYDFHLACWRHDFGYRNYKDAGAFTPAAKDRIDVALYADLKRKCATYAVAARPPCYTLAWVYYRAVVIFGFLGPINPDEVVSAGGAG</sequence>
<dbReference type="Pfam" id="PF09056">
    <property type="entry name" value="Phospholip_A2_3"/>
    <property type="match status" value="1"/>
</dbReference>
<dbReference type="InterPro" id="IPR015141">
    <property type="entry name" value="PLipase_A2_prok/fun"/>
</dbReference>
<dbReference type="AlphaFoldDB" id="A0A124G9B8"/>
<accession>A0A124G9B8</accession>
<dbReference type="GO" id="GO:0006644">
    <property type="term" value="P:phospholipid metabolic process"/>
    <property type="evidence" value="ECO:0007669"/>
    <property type="project" value="InterPro"/>
</dbReference>
<dbReference type="InterPro" id="IPR036444">
    <property type="entry name" value="PLipase_A2_dom_sf"/>
</dbReference>
<dbReference type="GO" id="GO:0004623">
    <property type="term" value="F:phospholipase A2 activity"/>
    <property type="evidence" value="ECO:0007669"/>
    <property type="project" value="InterPro"/>
</dbReference>
<comment type="caution">
    <text evidence="2">The sequence shown here is derived from an EMBL/GenBank/DDBJ whole genome shotgun (WGS) entry which is preliminary data.</text>
</comment>
<proteinExistence type="predicted"/>
<gene>
    <name evidence="2" type="ORF">ADL15_31870</name>
</gene>
<dbReference type="Proteomes" id="UP000053244">
    <property type="component" value="Unassembled WGS sequence"/>
</dbReference>
<evidence type="ECO:0000256" key="1">
    <source>
        <dbReference type="SAM" id="SignalP"/>
    </source>
</evidence>
<feature type="signal peptide" evidence="1">
    <location>
        <begin position="1"/>
        <end position="26"/>
    </location>
</feature>
<evidence type="ECO:0000313" key="3">
    <source>
        <dbReference type="Proteomes" id="UP000053244"/>
    </source>
</evidence>
<organism evidence="2 3">
    <name type="scientific">Actinoplanes awajinensis subsp. mycoplanecinus</name>
    <dbReference type="NCBI Taxonomy" id="135947"/>
    <lineage>
        <taxon>Bacteria</taxon>
        <taxon>Bacillati</taxon>
        <taxon>Actinomycetota</taxon>
        <taxon>Actinomycetes</taxon>
        <taxon>Micromonosporales</taxon>
        <taxon>Micromonosporaceae</taxon>
        <taxon>Actinoplanes</taxon>
    </lineage>
</organism>
<reference evidence="2 3" key="1">
    <citation type="submission" date="2015-10" db="EMBL/GenBank/DDBJ databases">
        <authorList>
            <person name="Gilbert D.G."/>
        </authorList>
    </citation>
    <scope>NUCLEOTIDE SEQUENCE [LARGE SCALE GENOMIC DNA]</scope>
    <source>
        <strain evidence="2 3">NRRL B-16712</strain>
    </source>
</reference>
<name>A0A124G9B8_9ACTN</name>
<dbReference type="Gene3D" id="1.20.90.10">
    <property type="entry name" value="Phospholipase A2 domain"/>
    <property type="match status" value="1"/>
</dbReference>
<keyword evidence="3" id="KW-1185">Reference proteome</keyword>
<dbReference type="SUPFAM" id="SSF48619">
    <property type="entry name" value="Phospholipase A2, PLA2"/>
    <property type="match status" value="1"/>
</dbReference>
<feature type="chain" id="PRO_5007172035" evidence="1">
    <location>
        <begin position="27"/>
        <end position="167"/>
    </location>
</feature>
<evidence type="ECO:0000313" key="2">
    <source>
        <dbReference type="EMBL" id="KUL28567.1"/>
    </source>
</evidence>
<protein>
    <submittedName>
        <fullName evidence="2">Phospholipase</fullName>
    </submittedName>
</protein>
<dbReference type="GO" id="GO:0050482">
    <property type="term" value="P:arachidonate secretion"/>
    <property type="evidence" value="ECO:0007669"/>
    <property type="project" value="InterPro"/>
</dbReference>
<keyword evidence="1" id="KW-0732">Signal</keyword>
<dbReference type="EMBL" id="LLZH01000288">
    <property type="protein sequence ID" value="KUL28567.1"/>
    <property type="molecule type" value="Genomic_DNA"/>
</dbReference>